<dbReference type="InterPro" id="IPR051599">
    <property type="entry name" value="Cell_Envelope_Assoc"/>
</dbReference>
<keyword evidence="1" id="KW-1133">Transmembrane helix</keyword>
<keyword evidence="1" id="KW-0812">Transmembrane</keyword>
<dbReference type="GO" id="GO:0043164">
    <property type="term" value="P:Gram-negative-bacterium-type cell wall biogenesis"/>
    <property type="evidence" value="ECO:0007669"/>
    <property type="project" value="TreeGrafter"/>
</dbReference>
<name>A0A239F9H2_9BACT</name>
<dbReference type="EMBL" id="FZOK01000012">
    <property type="protein sequence ID" value="SNS53690.1"/>
    <property type="molecule type" value="Genomic_DNA"/>
</dbReference>
<dbReference type="PANTHER" id="PTHR30336">
    <property type="entry name" value="INNER MEMBRANE PROTEIN, PROBABLE PERMEASE"/>
    <property type="match status" value="1"/>
</dbReference>
<dbReference type="Proteomes" id="UP000198480">
    <property type="component" value="Unassembled WGS sequence"/>
</dbReference>
<keyword evidence="1" id="KW-0472">Membrane</keyword>
<dbReference type="CDD" id="cd06259">
    <property type="entry name" value="YdcF-like"/>
    <property type="match status" value="1"/>
</dbReference>
<dbReference type="Pfam" id="PF02698">
    <property type="entry name" value="DUF218"/>
    <property type="match status" value="1"/>
</dbReference>
<feature type="transmembrane region" description="Helical" evidence="1">
    <location>
        <begin position="7"/>
        <end position="26"/>
    </location>
</feature>
<dbReference type="PANTHER" id="PTHR30336:SF4">
    <property type="entry name" value="ENVELOPE BIOGENESIS FACTOR ELYC"/>
    <property type="match status" value="1"/>
</dbReference>
<proteinExistence type="predicted"/>
<evidence type="ECO:0000313" key="4">
    <source>
        <dbReference type="Proteomes" id="UP000198480"/>
    </source>
</evidence>
<dbReference type="InterPro" id="IPR003848">
    <property type="entry name" value="DUF218"/>
</dbReference>
<feature type="domain" description="DUF218" evidence="2">
    <location>
        <begin position="72"/>
        <end position="211"/>
    </location>
</feature>
<protein>
    <submittedName>
        <fullName evidence="3">Uncharacterized SAM-binding protein YcdF, DUF218 family</fullName>
    </submittedName>
</protein>
<sequence>MKRFIKPILVNPNFLISLIIFIPLLYLTGQVFLISMIYLLACLTLGPLTLKTIHFLENKYEVLDPNGLKNPVLVLGGGHDTLNNLPYNQQLTNGALGRVVEGLRLFRASNSKTLIFSGPSLAEHHPTQAEIQAYMLSEICELSSDAILKLNTPTTTEEEAISYAQALGSISPILVTKAIHMHRAVLTFNSQGIQVIPAPCNFIVKNSKQPWFLWLVPAFSQAPYLGELLKESFGLLFLMIRIKANPKPILSKV</sequence>
<evidence type="ECO:0000259" key="2">
    <source>
        <dbReference type="Pfam" id="PF02698"/>
    </source>
</evidence>
<dbReference type="OrthoDB" id="9782395at2"/>
<dbReference type="AlphaFoldDB" id="A0A239F9H2"/>
<evidence type="ECO:0000256" key="1">
    <source>
        <dbReference type="SAM" id="Phobius"/>
    </source>
</evidence>
<dbReference type="GO" id="GO:0005886">
    <property type="term" value="C:plasma membrane"/>
    <property type="evidence" value="ECO:0007669"/>
    <property type="project" value="TreeGrafter"/>
</dbReference>
<keyword evidence="4" id="KW-1185">Reference proteome</keyword>
<organism evidence="3 4">
    <name type="scientific">Belliella buryatensis</name>
    <dbReference type="NCBI Taxonomy" id="1500549"/>
    <lineage>
        <taxon>Bacteria</taxon>
        <taxon>Pseudomonadati</taxon>
        <taxon>Bacteroidota</taxon>
        <taxon>Cytophagia</taxon>
        <taxon>Cytophagales</taxon>
        <taxon>Cyclobacteriaceae</taxon>
        <taxon>Belliella</taxon>
    </lineage>
</organism>
<dbReference type="GO" id="GO:0000270">
    <property type="term" value="P:peptidoglycan metabolic process"/>
    <property type="evidence" value="ECO:0007669"/>
    <property type="project" value="TreeGrafter"/>
</dbReference>
<reference evidence="4" key="1">
    <citation type="submission" date="2017-06" db="EMBL/GenBank/DDBJ databases">
        <authorList>
            <person name="Varghese N."/>
            <person name="Submissions S."/>
        </authorList>
    </citation>
    <scope>NUCLEOTIDE SEQUENCE [LARGE SCALE GENOMIC DNA]</scope>
    <source>
        <strain evidence="4">5C</strain>
    </source>
</reference>
<accession>A0A239F9H2</accession>
<gene>
    <name evidence="3" type="ORF">SAMN06295967_11210</name>
</gene>
<evidence type="ECO:0000313" key="3">
    <source>
        <dbReference type="EMBL" id="SNS53690.1"/>
    </source>
</evidence>